<dbReference type="Proteomes" id="UP001378960">
    <property type="component" value="Unassembled WGS sequence"/>
</dbReference>
<dbReference type="GO" id="GO:0005881">
    <property type="term" value="C:cytoplasmic microtubule"/>
    <property type="evidence" value="ECO:0007669"/>
    <property type="project" value="UniProtKB-ARBA"/>
</dbReference>
<dbReference type="EMBL" id="BTGB01000003">
    <property type="protein sequence ID" value="GMM46090.1"/>
    <property type="molecule type" value="Genomic_DNA"/>
</dbReference>
<dbReference type="Pfam" id="PF21041">
    <property type="entry name" value="XMAP215_CLASP_TOG"/>
    <property type="match status" value="2"/>
</dbReference>
<keyword evidence="2" id="KW-0963">Cytoplasm</keyword>
<evidence type="ECO:0000256" key="1">
    <source>
        <dbReference type="ARBA" id="ARBA00004317"/>
    </source>
</evidence>
<evidence type="ECO:0000256" key="5">
    <source>
        <dbReference type="ARBA" id="ARBA00025722"/>
    </source>
</evidence>
<dbReference type="GO" id="GO:0046785">
    <property type="term" value="P:microtubule polymerization"/>
    <property type="evidence" value="ECO:0007669"/>
    <property type="project" value="InterPro"/>
</dbReference>
<dbReference type="GO" id="GO:0051010">
    <property type="term" value="F:microtubule plus-end binding"/>
    <property type="evidence" value="ECO:0007669"/>
    <property type="project" value="InterPro"/>
</dbReference>
<comment type="similarity">
    <text evidence="5">Belongs to the TOG/XMAP215 family.</text>
</comment>
<dbReference type="PROSITE" id="PS50077">
    <property type="entry name" value="HEAT_REPEAT"/>
    <property type="match status" value="1"/>
</dbReference>
<keyword evidence="3" id="KW-0677">Repeat</keyword>
<evidence type="ECO:0000313" key="10">
    <source>
        <dbReference type="EMBL" id="GMM46090.1"/>
    </source>
</evidence>
<dbReference type="AlphaFoldDB" id="A0AAV5R3R6"/>
<dbReference type="GO" id="GO:0051315">
    <property type="term" value="P:attachment of mitotic spindle microtubules to kinetochore"/>
    <property type="evidence" value="ECO:0007669"/>
    <property type="project" value="UniProtKB-ARBA"/>
</dbReference>
<evidence type="ECO:0000256" key="3">
    <source>
        <dbReference type="ARBA" id="ARBA00022737"/>
    </source>
</evidence>
<dbReference type="GO" id="GO:1990571">
    <property type="term" value="P:meiotic centromere clustering"/>
    <property type="evidence" value="ECO:0007669"/>
    <property type="project" value="UniProtKB-ARBA"/>
</dbReference>
<evidence type="ECO:0000256" key="4">
    <source>
        <dbReference type="ARBA" id="ARBA00023212"/>
    </source>
</evidence>
<dbReference type="GO" id="GO:0030951">
    <property type="term" value="P:establishment or maintenance of microtubule cytoskeleton polarity"/>
    <property type="evidence" value="ECO:0007669"/>
    <property type="project" value="InterPro"/>
</dbReference>
<protein>
    <submittedName>
        <fullName evidence="10">Stu2 protein</fullName>
    </submittedName>
</protein>
<dbReference type="InterPro" id="IPR016024">
    <property type="entry name" value="ARM-type_fold"/>
</dbReference>
<dbReference type="InterPro" id="IPR045110">
    <property type="entry name" value="XMAP215"/>
</dbReference>
<dbReference type="GO" id="GO:0099070">
    <property type="term" value="C:static microtubule bundle"/>
    <property type="evidence" value="ECO:0007669"/>
    <property type="project" value="UniProtKB-ARBA"/>
</dbReference>
<proteinExistence type="inferred from homology"/>
<evidence type="ECO:0000259" key="9">
    <source>
        <dbReference type="SMART" id="SM01349"/>
    </source>
</evidence>
<comment type="subcellular location">
    <subcellularLocation>
        <location evidence="1">Cytoplasm</location>
        <location evidence="1">Cytoskeleton</location>
        <location evidence="1">Microtubule organizing center</location>
        <location evidence="1">Spindle pole body</location>
    </subcellularLocation>
</comment>
<feature type="region of interest" description="Disordered" evidence="8">
    <location>
        <begin position="572"/>
        <end position="594"/>
    </location>
</feature>
<dbReference type="GO" id="GO:0000776">
    <property type="term" value="C:kinetochore"/>
    <property type="evidence" value="ECO:0007669"/>
    <property type="project" value="UniProtKB-ARBA"/>
</dbReference>
<dbReference type="GO" id="GO:1990498">
    <property type="term" value="C:mitotic spindle microtubule"/>
    <property type="evidence" value="ECO:0007669"/>
    <property type="project" value="UniProtKB-ARBA"/>
</dbReference>
<dbReference type="PANTHER" id="PTHR12609">
    <property type="entry name" value="MICROTUBULE ASSOCIATED PROTEIN XMAP215"/>
    <property type="match status" value="1"/>
</dbReference>
<keyword evidence="11" id="KW-1185">Reference proteome</keyword>
<feature type="coiled-coil region" evidence="7">
    <location>
        <begin position="620"/>
        <end position="703"/>
    </location>
</feature>
<gene>
    <name evidence="10" type="ORF">DAPK24_026650</name>
</gene>
<feature type="domain" description="TOG" evidence="9">
    <location>
        <begin position="287"/>
        <end position="519"/>
    </location>
</feature>
<dbReference type="Gene3D" id="1.25.10.10">
    <property type="entry name" value="Leucine-rich Repeat Variant"/>
    <property type="match status" value="2"/>
</dbReference>
<keyword evidence="7" id="KW-0175">Coiled coil</keyword>
<dbReference type="SMART" id="SM01349">
    <property type="entry name" value="TOG"/>
    <property type="match status" value="2"/>
</dbReference>
<dbReference type="GO" id="GO:0000022">
    <property type="term" value="P:mitotic spindle elongation"/>
    <property type="evidence" value="ECO:0007669"/>
    <property type="project" value="UniProtKB-ARBA"/>
</dbReference>
<comment type="caution">
    <text evidence="10">The sequence shown here is derived from an EMBL/GenBank/DDBJ whole genome shotgun (WGS) entry which is preliminary data.</text>
</comment>
<dbReference type="InterPro" id="IPR011989">
    <property type="entry name" value="ARM-like"/>
</dbReference>
<evidence type="ECO:0000256" key="7">
    <source>
        <dbReference type="SAM" id="Coils"/>
    </source>
</evidence>
<dbReference type="InterPro" id="IPR048491">
    <property type="entry name" value="XMAP215_CLASP_TOG"/>
</dbReference>
<sequence length="828" mass="93906">MADDGESDFTSLPLDELIIHKSWKARQLGYNQLKQLADSNINDNSIINLLNDTETIKKIASDSNLASQETGISTLFTILKNISIPNNTKYCTNLRNSLIPILVEKGLTSNKANTKISSTELILLFVEVDSPSDILELIIPSLTAKSPKPIIAAIKVINEIFKEFGCVAINPKLIIDNIPKMFAHSDKNVRSEATNLCVTLRSYIGESLDNVIFSKLKPIQQKDLTALFNKIQPGTKPNRLLLVEQIKIKERESQNNQVNNSVPINDIDIEMVDIKVDDSQPVFDPYEFEDPIDVLNKLPSNLNERLSDPVWKERVEILKEISPLFKVNKIQNDDYSYFISLMVGCLKDVNLQVVTLSADILTDLAKGLKTNFSKYISTIITPLLERTKEKKKSVLDSLINILTLCFQLGSFHELVEPIVEHMKHISPLVKVETMQYLVRCLKELTKPPNPIDVEQIMTTALKLVLDSQLPVRNSASEVIGTLMKVIGNDASKKYIEKIDKRHIKKIEQICNNAVVKIKNQSINDNNNNVNNIERETKKPIRNNEISRNTTPSLSQNMNNNFNINTKQSIPSKRLATSPVKDNVPNSKNPLTSKSLKASNINNYNLSTQQLQEFESLKIERNNWNLMKIEMENEINELRRTNEELMKTNNSLNNKLDDYHNKFTTMNLTLKSKETQILRLDSDIENARSKNIQLQQKVRMLENQLETNKLINGKDIDPMPISNNNNNNSNIANKNMDINTNVDISMDESTDINRRISILSIDSTTGEPRERGSKISETQPKLLNITNSSIYNFDDNDEGWIKATAITNDLKAKIQRMKARSRANDSLTD</sequence>
<feature type="compositionally biased region" description="Polar residues" evidence="8">
    <location>
        <begin position="583"/>
        <end position="594"/>
    </location>
</feature>
<name>A0AAV5R3R6_PICKL</name>
<evidence type="ECO:0000256" key="8">
    <source>
        <dbReference type="SAM" id="MobiDB-lite"/>
    </source>
</evidence>
<accession>A0AAV5R3R6</accession>
<reference evidence="10 11" key="1">
    <citation type="journal article" date="2023" name="Elife">
        <title>Identification of key yeast species and microbe-microbe interactions impacting larval growth of Drosophila in the wild.</title>
        <authorList>
            <person name="Mure A."/>
            <person name="Sugiura Y."/>
            <person name="Maeda R."/>
            <person name="Honda K."/>
            <person name="Sakurai N."/>
            <person name="Takahashi Y."/>
            <person name="Watada M."/>
            <person name="Katoh T."/>
            <person name="Gotoh A."/>
            <person name="Gotoh Y."/>
            <person name="Taniguchi I."/>
            <person name="Nakamura K."/>
            <person name="Hayashi T."/>
            <person name="Katayama T."/>
            <person name="Uemura T."/>
            <person name="Hattori Y."/>
        </authorList>
    </citation>
    <scope>NUCLEOTIDE SEQUENCE [LARGE SCALE GENOMIC DNA]</scope>
    <source>
        <strain evidence="10 11">PK-24</strain>
    </source>
</reference>
<evidence type="ECO:0000313" key="11">
    <source>
        <dbReference type="Proteomes" id="UP001378960"/>
    </source>
</evidence>
<feature type="repeat" description="HEAT" evidence="6">
    <location>
        <begin position="456"/>
        <end position="494"/>
    </location>
</feature>
<evidence type="ECO:0000256" key="2">
    <source>
        <dbReference type="ARBA" id="ARBA00022490"/>
    </source>
</evidence>
<organism evidence="10 11">
    <name type="scientific">Pichia kluyveri</name>
    <name type="common">Yeast</name>
    <dbReference type="NCBI Taxonomy" id="36015"/>
    <lineage>
        <taxon>Eukaryota</taxon>
        <taxon>Fungi</taxon>
        <taxon>Dikarya</taxon>
        <taxon>Ascomycota</taxon>
        <taxon>Saccharomycotina</taxon>
        <taxon>Pichiomycetes</taxon>
        <taxon>Pichiales</taxon>
        <taxon>Pichiaceae</taxon>
        <taxon>Pichia</taxon>
    </lineage>
</organism>
<dbReference type="GO" id="GO:0061863">
    <property type="term" value="F:microtubule plus end polymerase"/>
    <property type="evidence" value="ECO:0007669"/>
    <property type="project" value="InterPro"/>
</dbReference>
<dbReference type="SUPFAM" id="SSF48371">
    <property type="entry name" value="ARM repeat"/>
    <property type="match status" value="1"/>
</dbReference>
<evidence type="ECO:0000256" key="6">
    <source>
        <dbReference type="PROSITE-ProRule" id="PRU00103"/>
    </source>
</evidence>
<dbReference type="FunFam" id="1.25.10.10:FF:000019">
    <property type="entry name" value="Cytoskeleton-associated protein 5"/>
    <property type="match status" value="1"/>
</dbReference>
<dbReference type="InterPro" id="IPR021133">
    <property type="entry name" value="HEAT_type_2"/>
</dbReference>
<dbReference type="GO" id="GO:0044732">
    <property type="term" value="C:mitotic spindle pole body"/>
    <property type="evidence" value="ECO:0007669"/>
    <property type="project" value="UniProtKB-ARBA"/>
</dbReference>
<dbReference type="InterPro" id="IPR034085">
    <property type="entry name" value="TOG"/>
</dbReference>
<feature type="domain" description="TOG" evidence="9">
    <location>
        <begin position="4"/>
        <end position="237"/>
    </location>
</feature>
<keyword evidence="4" id="KW-0206">Cytoskeleton</keyword>